<organism evidence="1">
    <name type="scientific">marine sediment metagenome</name>
    <dbReference type="NCBI Taxonomy" id="412755"/>
    <lineage>
        <taxon>unclassified sequences</taxon>
        <taxon>metagenomes</taxon>
        <taxon>ecological metagenomes</taxon>
    </lineage>
</organism>
<reference evidence="1" key="1">
    <citation type="journal article" date="2015" name="Nature">
        <title>Complex archaea that bridge the gap between prokaryotes and eukaryotes.</title>
        <authorList>
            <person name="Spang A."/>
            <person name="Saw J.H."/>
            <person name="Jorgensen S.L."/>
            <person name="Zaremba-Niedzwiedzka K."/>
            <person name="Martijn J."/>
            <person name="Lind A.E."/>
            <person name="van Eijk R."/>
            <person name="Schleper C."/>
            <person name="Guy L."/>
            <person name="Ettema T.J."/>
        </authorList>
    </citation>
    <scope>NUCLEOTIDE SEQUENCE</scope>
</reference>
<sequence>MSNRGGWRKKTSTLAFDSGLMATRLGGIMVVDEEGLTYIIVVRKTITFYIWRVDKDKWAVSAHTLDFENHATFTKAGHITVFMLDFE</sequence>
<protein>
    <submittedName>
        <fullName evidence="1">Uncharacterized protein</fullName>
    </submittedName>
</protein>
<comment type="caution">
    <text evidence="1">The sequence shown here is derived from an EMBL/GenBank/DDBJ whole genome shotgun (WGS) entry which is preliminary data.</text>
</comment>
<gene>
    <name evidence="1" type="ORF">LCGC14_2607280</name>
</gene>
<dbReference type="EMBL" id="LAZR01044171">
    <property type="protein sequence ID" value="KKL05313.1"/>
    <property type="molecule type" value="Genomic_DNA"/>
</dbReference>
<name>A0A0F9CZQ3_9ZZZZ</name>
<evidence type="ECO:0000313" key="1">
    <source>
        <dbReference type="EMBL" id="KKL05313.1"/>
    </source>
</evidence>
<accession>A0A0F9CZQ3</accession>
<proteinExistence type="predicted"/>
<dbReference type="AlphaFoldDB" id="A0A0F9CZQ3"/>